<dbReference type="Gene3D" id="3.40.710.10">
    <property type="entry name" value="DD-peptidase/beta-lactamase superfamily"/>
    <property type="match status" value="1"/>
</dbReference>
<evidence type="ECO:0000256" key="1">
    <source>
        <dbReference type="ARBA" id="ARBA00004370"/>
    </source>
</evidence>
<name>H3SAG6_9BACL</name>
<accession>H3SAG6</accession>
<gene>
    <name evidence="5" type="ORF">PDENDC454_02505</name>
</gene>
<evidence type="ECO:0000313" key="6">
    <source>
        <dbReference type="Proteomes" id="UP000003900"/>
    </source>
</evidence>
<dbReference type="Pfam" id="PF00144">
    <property type="entry name" value="Beta-lactamase"/>
    <property type="match status" value="1"/>
</dbReference>
<evidence type="ECO:0000256" key="2">
    <source>
        <dbReference type="ARBA" id="ARBA00023136"/>
    </source>
</evidence>
<keyword evidence="3" id="KW-1133">Transmembrane helix</keyword>
<dbReference type="STRING" id="1131935.PDENDC454_02505"/>
<feature type="transmembrane region" description="Helical" evidence="3">
    <location>
        <begin position="465"/>
        <end position="487"/>
    </location>
</feature>
<proteinExistence type="predicted"/>
<dbReference type="EMBL" id="AHKH01000004">
    <property type="protein sequence ID" value="EHQ63969.1"/>
    <property type="molecule type" value="Genomic_DNA"/>
</dbReference>
<comment type="subcellular location">
    <subcellularLocation>
        <location evidence="1">Membrane</location>
    </subcellularLocation>
</comment>
<dbReference type="PANTHER" id="PTHR46825">
    <property type="entry name" value="D-ALANYL-D-ALANINE-CARBOXYPEPTIDASE/ENDOPEPTIDASE AMPH"/>
    <property type="match status" value="1"/>
</dbReference>
<evidence type="ECO:0000313" key="5">
    <source>
        <dbReference type="EMBL" id="EHQ63969.1"/>
    </source>
</evidence>
<dbReference type="InterPro" id="IPR001466">
    <property type="entry name" value="Beta-lactam-related"/>
</dbReference>
<dbReference type="PATRIC" id="fig|1131935.3.peg.498"/>
<feature type="transmembrane region" description="Helical" evidence="3">
    <location>
        <begin position="435"/>
        <end position="453"/>
    </location>
</feature>
<dbReference type="GO" id="GO:0016020">
    <property type="term" value="C:membrane"/>
    <property type="evidence" value="ECO:0007669"/>
    <property type="project" value="UniProtKB-SubCell"/>
</dbReference>
<keyword evidence="6" id="KW-1185">Reference proteome</keyword>
<evidence type="ECO:0000256" key="3">
    <source>
        <dbReference type="SAM" id="Phobius"/>
    </source>
</evidence>
<feature type="transmembrane region" description="Helical" evidence="3">
    <location>
        <begin position="394"/>
        <end position="414"/>
    </location>
</feature>
<keyword evidence="2 3" id="KW-0472">Membrane</keyword>
<comment type="caution">
    <text evidence="5">The sequence shown here is derived from an EMBL/GenBank/DDBJ whole genome shotgun (WGS) entry which is preliminary data.</text>
</comment>
<dbReference type="InterPro" id="IPR012338">
    <property type="entry name" value="Beta-lactam/transpept-like"/>
</dbReference>
<dbReference type="InterPro" id="IPR050491">
    <property type="entry name" value="AmpC-like"/>
</dbReference>
<dbReference type="Proteomes" id="UP000003900">
    <property type="component" value="Unassembled WGS sequence"/>
</dbReference>
<protein>
    <submittedName>
        <fullName evidence="5">Beta-lactamase</fullName>
    </submittedName>
</protein>
<dbReference type="SUPFAM" id="SSF56601">
    <property type="entry name" value="beta-lactamase/transpeptidase-like"/>
    <property type="match status" value="1"/>
</dbReference>
<feature type="domain" description="Beta-lactamase-related" evidence="4">
    <location>
        <begin position="46"/>
        <end position="365"/>
    </location>
</feature>
<organism evidence="5 6">
    <name type="scientific">Paenibacillus dendritiformis C454</name>
    <dbReference type="NCBI Taxonomy" id="1131935"/>
    <lineage>
        <taxon>Bacteria</taxon>
        <taxon>Bacillati</taxon>
        <taxon>Bacillota</taxon>
        <taxon>Bacilli</taxon>
        <taxon>Bacillales</taxon>
        <taxon>Paenibacillaceae</taxon>
        <taxon>Paenibacillus</taxon>
    </lineage>
</organism>
<dbReference type="AlphaFoldDB" id="H3SAG6"/>
<dbReference type="RefSeq" id="WP_006675007.1">
    <property type="nucleotide sequence ID" value="NZ_AHKH01000004.1"/>
</dbReference>
<evidence type="ECO:0000259" key="4">
    <source>
        <dbReference type="Pfam" id="PF00144"/>
    </source>
</evidence>
<dbReference type="OrthoDB" id="846150at2"/>
<keyword evidence="3" id="KW-0812">Transmembrane</keyword>
<reference evidence="5 6" key="1">
    <citation type="journal article" date="2012" name="J. Bacteriol.">
        <title>Genome Sequence of the Pattern-Forming Social Bacterium Paenibacillus dendritiformis C454 Chiral Morphotype.</title>
        <authorList>
            <person name="Sirota-Madi A."/>
            <person name="Olender T."/>
            <person name="Helman Y."/>
            <person name="Brainis I."/>
            <person name="Finkelshtein A."/>
            <person name="Roth D."/>
            <person name="Hagai E."/>
            <person name="Leshkowitz D."/>
            <person name="Brodsky L."/>
            <person name="Galatenko V."/>
            <person name="Nikolaev V."/>
            <person name="Gutnick D.L."/>
            <person name="Lancet D."/>
            <person name="Ben-Jacob E."/>
        </authorList>
    </citation>
    <scope>NUCLEOTIDE SEQUENCE [LARGE SCALE GENOMIC DNA]</scope>
    <source>
        <strain evidence="5 6">C454</strain>
    </source>
</reference>
<sequence length="507" mass="56649">MITNFHGKRIIAFFLTIVVLLHFNGASVHAFSENEISKTLHSDEIQTIISEAMEGDKAPGASITVTNGSEVLYEQYGFSNIRAKTPVTEDTLFELGSTKAFTALAMLILEDEGVLSLEDNVSKYVPWFNVNYNGKNVEITIEQLIHHSSGLPEKTINRFPEGTSDDLLEKTARLAEGMTLDFYPGADFEYANIGYDLLAYILETVTGKKYEDVVQEKILRPLGMNNSYFNLDQANQTGHMAQGYLPFFMRAVEYDAPRYQGSLADGYLITCAKDMGRWLNAQLGRGDVPEQLARLIAKSHMINNEIVVGHFEGKPLYYAYGWIVSKDGTYITHSGANPSFTSNIIILPKTKLAISVQSNSPGSQTVNISQAILKSLHHEPLPELSFSHGGIDKISSISMIIVTVLIIAAAVLLLTMKKRICAKKRIHFKKERLMFFAKLILGISSVLLLAIWPNLINYSFYMIRVWMPFTLLIANVLCFILSILLLVSSIIRFKLVKQIDAVRESVL</sequence>
<dbReference type="PANTHER" id="PTHR46825:SF11">
    <property type="entry name" value="PENICILLIN-BINDING PROTEIN 4"/>
    <property type="match status" value="1"/>
</dbReference>